<comment type="caution">
    <text evidence="1">The sequence shown here is derived from an EMBL/GenBank/DDBJ whole genome shotgun (WGS) entry which is preliminary data.</text>
</comment>
<sequence>MLPLLLLLIPSTLADFWIGNCASTSTTPIDPKSIPLPGSDLDCNYKAYPGNGDICNATHLIDTKNNGGVCPGNDDNRSLSFCGIELVGSGCPESFQISE</sequence>
<name>A0A139H113_9PEZI</name>
<evidence type="ECO:0000313" key="2">
    <source>
        <dbReference type="Proteomes" id="UP000070133"/>
    </source>
</evidence>
<dbReference type="AlphaFoldDB" id="A0A139H113"/>
<reference evidence="1 2" key="1">
    <citation type="submission" date="2015-07" db="EMBL/GenBank/DDBJ databases">
        <title>Comparative genomics of the Sigatoka disease complex on banana suggests a link between parallel evolutionary changes in Pseudocercospora fijiensis and Pseudocercospora eumusae and increased virulence on the banana host.</title>
        <authorList>
            <person name="Chang T.-C."/>
            <person name="Salvucci A."/>
            <person name="Crous P.W."/>
            <person name="Stergiopoulos I."/>
        </authorList>
    </citation>
    <scope>NUCLEOTIDE SEQUENCE [LARGE SCALE GENOMIC DNA]</scope>
    <source>
        <strain evidence="1 2">CBS 114824</strain>
    </source>
</reference>
<protein>
    <submittedName>
        <fullName evidence="1">Uncharacterized protein</fullName>
    </submittedName>
</protein>
<dbReference type="EMBL" id="LFZN01000184">
    <property type="protein sequence ID" value="KXS96160.1"/>
    <property type="molecule type" value="Genomic_DNA"/>
</dbReference>
<gene>
    <name evidence="1" type="ORF">AC578_2665</name>
</gene>
<proteinExistence type="predicted"/>
<keyword evidence="2" id="KW-1185">Reference proteome</keyword>
<evidence type="ECO:0000313" key="1">
    <source>
        <dbReference type="EMBL" id="KXS96160.1"/>
    </source>
</evidence>
<accession>A0A139H113</accession>
<dbReference type="Proteomes" id="UP000070133">
    <property type="component" value="Unassembled WGS sequence"/>
</dbReference>
<organism evidence="1 2">
    <name type="scientific">Pseudocercospora eumusae</name>
    <dbReference type="NCBI Taxonomy" id="321146"/>
    <lineage>
        <taxon>Eukaryota</taxon>
        <taxon>Fungi</taxon>
        <taxon>Dikarya</taxon>
        <taxon>Ascomycota</taxon>
        <taxon>Pezizomycotina</taxon>
        <taxon>Dothideomycetes</taxon>
        <taxon>Dothideomycetidae</taxon>
        <taxon>Mycosphaerellales</taxon>
        <taxon>Mycosphaerellaceae</taxon>
        <taxon>Pseudocercospora</taxon>
    </lineage>
</organism>
<dbReference type="OrthoDB" id="3649217at2759"/>